<feature type="domain" description="ABC transmembrane type-1" evidence="13">
    <location>
        <begin position="646"/>
        <end position="928"/>
    </location>
</feature>
<dbReference type="Gene3D" id="3.40.50.300">
    <property type="entry name" value="P-loop containing nucleotide triphosphate hydrolases"/>
    <property type="match status" value="2"/>
</dbReference>
<dbReference type="Pfam" id="PF00005">
    <property type="entry name" value="ABC_tran"/>
    <property type="match status" value="2"/>
</dbReference>
<evidence type="ECO:0000256" key="3">
    <source>
        <dbReference type="ARBA" id="ARBA00022475"/>
    </source>
</evidence>
<dbReference type="SMART" id="SM00382">
    <property type="entry name" value="AAA"/>
    <property type="match status" value="2"/>
</dbReference>
<keyword evidence="6 14" id="KW-0067">ATP-binding</keyword>
<dbReference type="CDD" id="cd18546">
    <property type="entry name" value="ABC_6TM_Rv0194_D2_like"/>
    <property type="match status" value="1"/>
</dbReference>
<comment type="caution">
    <text evidence="14">The sequence shown here is derived from an EMBL/GenBank/DDBJ whole genome shotgun (WGS) entry which is preliminary data.</text>
</comment>
<dbReference type="InterPro" id="IPR003593">
    <property type="entry name" value="AAA+_ATPase"/>
</dbReference>
<evidence type="ECO:0000256" key="2">
    <source>
        <dbReference type="ARBA" id="ARBA00022448"/>
    </source>
</evidence>
<dbReference type="FunFam" id="3.40.50.300:FF:000299">
    <property type="entry name" value="ABC transporter ATP-binding protein/permease"/>
    <property type="match status" value="2"/>
</dbReference>
<feature type="transmembrane region" description="Helical" evidence="11">
    <location>
        <begin position="116"/>
        <end position="137"/>
    </location>
</feature>
<comment type="subcellular location">
    <subcellularLocation>
        <location evidence="1">Cell membrane</location>
        <topology evidence="1">Multi-pass membrane protein</topology>
    </subcellularLocation>
</comment>
<evidence type="ECO:0000256" key="6">
    <source>
        <dbReference type="ARBA" id="ARBA00022840"/>
    </source>
</evidence>
<dbReference type="InterPro" id="IPR027417">
    <property type="entry name" value="P-loop_NTPase"/>
</dbReference>
<protein>
    <submittedName>
        <fullName evidence="14">ATP-binding cassette subfamily B protein</fullName>
    </submittedName>
</protein>
<evidence type="ECO:0000256" key="11">
    <source>
        <dbReference type="SAM" id="Phobius"/>
    </source>
</evidence>
<feature type="transmembrane region" description="Helical" evidence="11">
    <location>
        <begin position="682"/>
        <end position="702"/>
    </location>
</feature>
<dbReference type="GO" id="GO:0015421">
    <property type="term" value="F:ABC-type oligopeptide transporter activity"/>
    <property type="evidence" value="ECO:0007669"/>
    <property type="project" value="TreeGrafter"/>
</dbReference>
<keyword evidence="8 11" id="KW-0472">Membrane</keyword>
<dbReference type="PROSITE" id="PS51257">
    <property type="entry name" value="PROKAR_LIPOPROTEIN"/>
    <property type="match status" value="1"/>
</dbReference>
<feature type="transmembrane region" description="Helical" evidence="11">
    <location>
        <begin position="897"/>
        <end position="917"/>
    </location>
</feature>
<feature type="region of interest" description="Disordered" evidence="10">
    <location>
        <begin position="573"/>
        <end position="596"/>
    </location>
</feature>
<name>A0A7W9NGB8_9PSEU</name>
<evidence type="ECO:0000313" key="15">
    <source>
        <dbReference type="Proteomes" id="UP000585638"/>
    </source>
</evidence>
<evidence type="ECO:0000256" key="5">
    <source>
        <dbReference type="ARBA" id="ARBA00022741"/>
    </source>
</evidence>
<evidence type="ECO:0000256" key="1">
    <source>
        <dbReference type="ARBA" id="ARBA00004651"/>
    </source>
</evidence>
<proteinExistence type="inferred from homology"/>
<feature type="domain" description="ABC transmembrane type-1" evidence="13">
    <location>
        <begin position="8"/>
        <end position="288"/>
    </location>
</feature>
<feature type="transmembrane region" description="Helical" evidence="11">
    <location>
        <begin position="645"/>
        <end position="670"/>
    </location>
</feature>
<dbReference type="InterPro" id="IPR017871">
    <property type="entry name" value="ABC_transporter-like_CS"/>
</dbReference>
<dbReference type="GO" id="GO:0005524">
    <property type="term" value="F:ATP binding"/>
    <property type="evidence" value="ECO:0007669"/>
    <property type="project" value="UniProtKB-KW"/>
</dbReference>
<keyword evidence="7 11" id="KW-1133">Transmembrane helix</keyword>
<dbReference type="PANTHER" id="PTHR43394">
    <property type="entry name" value="ATP-DEPENDENT PERMEASE MDL1, MITOCHONDRIAL"/>
    <property type="match status" value="1"/>
</dbReference>
<reference evidence="14 15" key="1">
    <citation type="submission" date="2020-08" db="EMBL/GenBank/DDBJ databases">
        <title>Sequencing the genomes of 1000 actinobacteria strains.</title>
        <authorList>
            <person name="Klenk H.-P."/>
        </authorList>
    </citation>
    <scope>NUCLEOTIDE SEQUENCE [LARGE SCALE GENOMIC DNA]</scope>
    <source>
        <strain evidence="14 15">DSM 43851</strain>
    </source>
</reference>
<evidence type="ECO:0000313" key="14">
    <source>
        <dbReference type="EMBL" id="MBB5891339.1"/>
    </source>
</evidence>
<feature type="domain" description="ABC transporter" evidence="12">
    <location>
        <begin position="961"/>
        <end position="1196"/>
    </location>
</feature>
<feature type="transmembrane region" description="Helical" evidence="11">
    <location>
        <begin position="259"/>
        <end position="280"/>
    </location>
</feature>
<dbReference type="SUPFAM" id="SSF90123">
    <property type="entry name" value="ABC transporter transmembrane region"/>
    <property type="match status" value="2"/>
</dbReference>
<evidence type="ECO:0000256" key="8">
    <source>
        <dbReference type="ARBA" id="ARBA00023136"/>
    </source>
</evidence>
<evidence type="ECO:0000256" key="9">
    <source>
        <dbReference type="ARBA" id="ARBA00061644"/>
    </source>
</evidence>
<sequence>MRRRGAVAMTLAGVAVSTACSVLAPLIGQRVIDRVIVAHLDPLTPYIVLLVLAGVIRFAAAATRQYFGGRLALDVQRELRADVFAATQRLDSARRDEMSSGQLLSRACTDVSLVQGLLDGLPMAAGTVLLFGGYLIVMLWLSPLLTAVALLVGPGLAIAAHLSHRTLFPASWAAQQQAGELAGILGENTAGVRVVRAFGQEERELSRFVAAAKVLFARRLRLVRLNSVFNPFLQSIPALGLVAVLLVGGWLALTGRVSLGVFVAFAAYMTQLVVPVRYLAGVITYGQQVLAGITRVFQVIDARPVVRDRPDAEPLPSPRGRIDFDRVSFGYGSGSVLADVSLRVDEGETIAVVGPSGSGKSTLALLLSRCRDVDSGAVRLDGQDVRDLELDSVRRAVAVVSEDPFLFHDTVRANIAFGRPDADDAEITAAARAAQADEFVQLLPAGYDTVLGEQGMALSGGQRQRIALARALLADPRVLVLDDATSAVDPVVEAEIHAALRERRGRGTTVVIAHRPSTLNLADRICVLDAGAVVDTGTHAELLERCPDYRRLMVDETTDQDFPDPWRQLPVTATARGDRRSLPSVPHQAGGRLESSPESLAATSELLAQVAALPPETDAPAVSDAAAADPGFGLRSLLRPFARGLLLSVALLGLVSVTELALPVIIRYGIDHGVTAHSGGVLTAATVIALLAVAVGAGLSLLETRVTGRTSERILYTLRVKIFAQLQRLGLDFHERQPAGALLTRMTADVDALANFLQNDLLNALVCGATFGGVLIVLFGLDVRLTLALLCVLPVLAVAAVLFRRRAPRLYGQARDEISMVTERIQESLAGLPVIQALRREDSVIAAFTAVNDRYRNTRVRTLRLIATYFPFVELIAEIATAIVLAVGAGAVAAGTLSTGTLVAFLLYVTMFFGPLLQLSQVIDGFQQASVGLRRTAGLLREPTPPAPAHPVPVRRLRGEVCFDNVGFRYQSAERDAVRHLSFRVRAGETVAVVGRTGAGKSTLVKLLTRDYDAVTGAVLVDGVDVRDYDSVAYRRRLGVVPQEPYLFATTVRDNIAYGRPDATDAQIEDAARAVGAHAAISRLPEGYRTEVGEGGRALSAGQRQLIALARAYLIDPDLLVLDEATARLDRASESAYLAATASLAGSRTCVLVAHRLTTAARADRILVMRGGRIVEEGSHSELLAAHGEYAAMWRVFTVRAGAAENVSVSG</sequence>
<dbReference type="InterPro" id="IPR039421">
    <property type="entry name" value="Type_1_exporter"/>
</dbReference>
<dbReference type="InterPro" id="IPR003439">
    <property type="entry name" value="ABC_transporter-like_ATP-bd"/>
</dbReference>
<evidence type="ECO:0000259" key="13">
    <source>
        <dbReference type="PROSITE" id="PS50929"/>
    </source>
</evidence>
<dbReference type="PROSITE" id="PS50929">
    <property type="entry name" value="ABC_TM1F"/>
    <property type="match status" value="2"/>
</dbReference>
<evidence type="ECO:0000256" key="7">
    <source>
        <dbReference type="ARBA" id="ARBA00022989"/>
    </source>
</evidence>
<dbReference type="SUPFAM" id="SSF52540">
    <property type="entry name" value="P-loop containing nucleoside triphosphate hydrolases"/>
    <property type="match status" value="2"/>
</dbReference>
<feature type="transmembrane region" description="Helical" evidence="11">
    <location>
        <begin position="43"/>
        <end position="60"/>
    </location>
</feature>
<feature type="transmembrane region" description="Helical" evidence="11">
    <location>
        <begin position="143"/>
        <end position="162"/>
    </location>
</feature>
<dbReference type="AlphaFoldDB" id="A0A7W9NGB8"/>
<keyword evidence="2" id="KW-0813">Transport</keyword>
<dbReference type="RefSeq" id="WP_221337983.1">
    <property type="nucleotide sequence ID" value="NZ_BAAAWY010000053.1"/>
</dbReference>
<dbReference type="Gene3D" id="1.20.1560.10">
    <property type="entry name" value="ABC transporter type 1, transmembrane domain"/>
    <property type="match status" value="2"/>
</dbReference>
<dbReference type="Proteomes" id="UP000585638">
    <property type="component" value="Unassembled WGS sequence"/>
</dbReference>
<dbReference type="EMBL" id="JACHIR010000001">
    <property type="protein sequence ID" value="MBB5891339.1"/>
    <property type="molecule type" value="Genomic_DNA"/>
</dbReference>
<dbReference type="Pfam" id="PF00664">
    <property type="entry name" value="ABC_membrane"/>
    <property type="match status" value="2"/>
</dbReference>
<feature type="transmembrane region" description="Helical" evidence="11">
    <location>
        <begin position="228"/>
        <end position="253"/>
    </location>
</feature>
<dbReference type="InterPro" id="IPR036640">
    <property type="entry name" value="ABC1_TM_sf"/>
</dbReference>
<dbReference type="GO" id="GO:0016887">
    <property type="term" value="F:ATP hydrolysis activity"/>
    <property type="evidence" value="ECO:0007669"/>
    <property type="project" value="InterPro"/>
</dbReference>
<keyword evidence="3" id="KW-1003">Cell membrane</keyword>
<dbReference type="PANTHER" id="PTHR43394:SF1">
    <property type="entry name" value="ATP-BINDING CASSETTE SUB-FAMILY B MEMBER 10, MITOCHONDRIAL"/>
    <property type="match status" value="1"/>
</dbReference>
<keyword evidence="15" id="KW-1185">Reference proteome</keyword>
<dbReference type="PROSITE" id="PS00211">
    <property type="entry name" value="ABC_TRANSPORTER_1"/>
    <property type="match status" value="2"/>
</dbReference>
<gene>
    <name evidence="14" type="ORF">BJ998_002535</name>
</gene>
<feature type="transmembrane region" description="Helical" evidence="11">
    <location>
        <begin position="761"/>
        <end position="779"/>
    </location>
</feature>
<dbReference type="InterPro" id="IPR011527">
    <property type="entry name" value="ABC1_TM_dom"/>
</dbReference>
<dbReference type="CDD" id="cd18543">
    <property type="entry name" value="ABC_6TM_Rv0194_D1_like"/>
    <property type="match status" value="1"/>
</dbReference>
<evidence type="ECO:0000256" key="10">
    <source>
        <dbReference type="SAM" id="MobiDB-lite"/>
    </source>
</evidence>
<organism evidence="14 15">
    <name type="scientific">Kutzneria kofuensis</name>
    <dbReference type="NCBI Taxonomy" id="103725"/>
    <lineage>
        <taxon>Bacteria</taxon>
        <taxon>Bacillati</taxon>
        <taxon>Actinomycetota</taxon>
        <taxon>Actinomycetes</taxon>
        <taxon>Pseudonocardiales</taxon>
        <taxon>Pseudonocardiaceae</taxon>
        <taxon>Kutzneria</taxon>
    </lineage>
</organism>
<keyword evidence="4 11" id="KW-0812">Transmembrane</keyword>
<dbReference type="PROSITE" id="PS50893">
    <property type="entry name" value="ABC_TRANSPORTER_2"/>
    <property type="match status" value="2"/>
</dbReference>
<comment type="similarity">
    <text evidence="9">Belongs to the ABC transporter superfamily. Lipid exporter (TC 3.A.1.106) family.</text>
</comment>
<feature type="transmembrane region" description="Helical" evidence="11">
    <location>
        <begin position="785"/>
        <end position="803"/>
    </location>
</feature>
<dbReference type="GO" id="GO:0005886">
    <property type="term" value="C:plasma membrane"/>
    <property type="evidence" value="ECO:0007669"/>
    <property type="project" value="UniProtKB-SubCell"/>
</dbReference>
<keyword evidence="5" id="KW-0547">Nucleotide-binding</keyword>
<accession>A0A7W9NGB8</accession>
<feature type="transmembrane region" description="Helical" evidence="11">
    <location>
        <begin position="866"/>
        <end position="891"/>
    </location>
</feature>
<evidence type="ECO:0000259" key="12">
    <source>
        <dbReference type="PROSITE" id="PS50893"/>
    </source>
</evidence>
<feature type="domain" description="ABC transporter" evidence="12">
    <location>
        <begin position="322"/>
        <end position="555"/>
    </location>
</feature>
<evidence type="ECO:0000256" key="4">
    <source>
        <dbReference type="ARBA" id="ARBA00022692"/>
    </source>
</evidence>